<evidence type="ECO:0000313" key="2">
    <source>
        <dbReference type="Proteomes" id="UP000280073"/>
    </source>
</evidence>
<protein>
    <recommendedName>
        <fullName evidence="3">Ion channel protein Tsx</fullName>
    </recommendedName>
</protein>
<sequence>DQYDPMFYGNTVGFGTWFQGEVAGNYAGPFNKNADIHQVSYMMNLKENFMLGALAYKFKTVNKSLTNVDGHELDVFSVWSVNKKFNVIPLVGFYKPKHDIHSGGTQNYDDKTNVYAQLILQ</sequence>
<gene>
    <name evidence="1" type="ORF">EA686_30025</name>
</gene>
<feature type="non-terminal residue" evidence="1">
    <location>
        <position position="1"/>
    </location>
</feature>
<feature type="non-terminal residue" evidence="1">
    <location>
        <position position="121"/>
    </location>
</feature>
<evidence type="ECO:0000313" key="1">
    <source>
        <dbReference type="EMBL" id="RSR09454.1"/>
    </source>
</evidence>
<name>A0A429M0G3_ACIBA</name>
<reference evidence="1 2" key="1">
    <citation type="submission" date="2018-10" db="EMBL/GenBank/DDBJ databases">
        <title>GWAS and RNA-Seq identify cryptic mechanisms of antimicrobial resistance in Acinetobacter baumannii.</title>
        <authorList>
            <person name="Sahl J.W."/>
        </authorList>
    </citation>
    <scope>NUCLEOTIDE SEQUENCE [LARGE SCALE GENOMIC DNA]</scope>
    <source>
        <strain evidence="1 2">TG28175</strain>
    </source>
</reference>
<dbReference type="EMBL" id="RFDI01002776">
    <property type="protein sequence ID" value="RSR09454.1"/>
    <property type="molecule type" value="Genomic_DNA"/>
</dbReference>
<evidence type="ECO:0008006" key="3">
    <source>
        <dbReference type="Google" id="ProtNLM"/>
    </source>
</evidence>
<comment type="caution">
    <text evidence="1">The sequence shown here is derived from an EMBL/GenBank/DDBJ whole genome shotgun (WGS) entry which is preliminary data.</text>
</comment>
<dbReference type="AlphaFoldDB" id="A0A429M0G3"/>
<dbReference type="Proteomes" id="UP000280073">
    <property type="component" value="Unassembled WGS sequence"/>
</dbReference>
<proteinExistence type="predicted"/>
<organism evidence="1 2">
    <name type="scientific">Acinetobacter baumannii</name>
    <dbReference type="NCBI Taxonomy" id="470"/>
    <lineage>
        <taxon>Bacteria</taxon>
        <taxon>Pseudomonadati</taxon>
        <taxon>Pseudomonadota</taxon>
        <taxon>Gammaproteobacteria</taxon>
        <taxon>Moraxellales</taxon>
        <taxon>Moraxellaceae</taxon>
        <taxon>Acinetobacter</taxon>
        <taxon>Acinetobacter calcoaceticus/baumannii complex</taxon>
    </lineage>
</organism>
<accession>A0A429M0G3</accession>